<dbReference type="PANTHER" id="PTHR30346">
    <property type="entry name" value="TRANSCRIPTIONAL DUAL REGULATOR HCAR-RELATED"/>
    <property type="match status" value="1"/>
</dbReference>
<evidence type="ECO:0000259" key="5">
    <source>
        <dbReference type="PROSITE" id="PS50931"/>
    </source>
</evidence>
<dbReference type="GO" id="GO:0032993">
    <property type="term" value="C:protein-DNA complex"/>
    <property type="evidence" value="ECO:0007669"/>
    <property type="project" value="TreeGrafter"/>
</dbReference>
<keyword evidence="4" id="KW-0804">Transcription</keyword>
<dbReference type="Gene3D" id="1.10.10.10">
    <property type="entry name" value="Winged helix-like DNA-binding domain superfamily/Winged helix DNA-binding domain"/>
    <property type="match status" value="1"/>
</dbReference>
<gene>
    <name evidence="6" type="ORF">GCM10025874_21070</name>
</gene>
<dbReference type="Proteomes" id="UP001157160">
    <property type="component" value="Unassembled WGS sequence"/>
</dbReference>
<dbReference type="GO" id="GO:0003677">
    <property type="term" value="F:DNA binding"/>
    <property type="evidence" value="ECO:0007669"/>
    <property type="project" value="UniProtKB-KW"/>
</dbReference>
<dbReference type="Pfam" id="PF00126">
    <property type="entry name" value="HTH_1"/>
    <property type="match status" value="1"/>
</dbReference>
<evidence type="ECO:0000256" key="1">
    <source>
        <dbReference type="ARBA" id="ARBA00009437"/>
    </source>
</evidence>
<dbReference type="InterPro" id="IPR005119">
    <property type="entry name" value="LysR_subst-bd"/>
</dbReference>
<dbReference type="PROSITE" id="PS50931">
    <property type="entry name" value="HTH_LYSR"/>
    <property type="match status" value="1"/>
</dbReference>
<comment type="similarity">
    <text evidence="1">Belongs to the LysR transcriptional regulatory family.</text>
</comment>
<dbReference type="PRINTS" id="PR00039">
    <property type="entry name" value="HTHLYSR"/>
</dbReference>
<sequence length="295" mass="32207">MFDLRLLRYFVAVAEELHFGRAAARLQMSQPPLSQAIRALELDIGAILINRSSRRVELTPVGRVFLNECRDLLEHADRVAASARHADAGASTLMRIGTVASALTWPLPGVLALLRERAPDVRAVLREIDTHEAIRLLEAGRIDVAFARLAAPVRGIRQEPLVSEPFQVLLPQTHPAASENGPIALANLANDDWVWLDREVSPDYHDEMSAVCRANGLSPRATHRARSIASQIAMVQCGVGVTVLPKSWAAEASEGVTARSLTTHHLAVSLSVSTRVQMNRAEQLLVDLAREVTAD</sequence>
<comment type="caution">
    <text evidence="6">The sequence shown here is derived from an EMBL/GenBank/DDBJ whole genome shotgun (WGS) entry which is preliminary data.</text>
</comment>
<evidence type="ECO:0000256" key="2">
    <source>
        <dbReference type="ARBA" id="ARBA00023015"/>
    </source>
</evidence>
<protein>
    <submittedName>
        <fullName evidence="6">LysR family transcriptional regulator</fullName>
    </submittedName>
</protein>
<evidence type="ECO:0000313" key="7">
    <source>
        <dbReference type="Proteomes" id="UP001157160"/>
    </source>
</evidence>
<dbReference type="RefSeq" id="WP_284232422.1">
    <property type="nucleotide sequence ID" value="NZ_BSUL01000001.1"/>
</dbReference>
<reference evidence="6 7" key="1">
    <citation type="journal article" date="2014" name="Int. J. Syst. Evol. Microbiol.">
        <title>Complete genome sequence of Corynebacterium casei LMG S-19264T (=DSM 44701T), isolated from a smear-ripened cheese.</title>
        <authorList>
            <consortium name="US DOE Joint Genome Institute (JGI-PGF)"/>
            <person name="Walter F."/>
            <person name="Albersmeier A."/>
            <person name="Kalinowski J."/>
            <person name="Ruckert C."/>
        </authorList>
    </citation>
    <scope>NUCLEOTIDE SEQUENCE [LARGE SCALE GENOMIC DNA]</scope>
    <source>
        <strain evidence="6 7">NBRC 112289</strain>
    </source>
</reference>
<dbReference type="AlphaFoldDB" id="A0AA37UEQ9"/>
<dbReference type="InterPro" id="IPR000847">
    <property type="entry name" value="LysR_HTH_N"/>
</dbReference>
<proteinExistence type="inferred from homology"/>
<feature type="domain" description="HTH lysR-type" evidence="5">
    <location>
        <begin position="2"/>
        <end position="59"/>
    </location>
</feature>
<dbReference type="CDD" id="cd08414">
    <property type="entry name" value="PBP2_LTTR_aromatics_like"/>
    <property type="match status" value="1"/>
</dbReference>
<dbReference type="InterPro" id="IPR036388">
    <property type="entry name" value="WH-like_DNA-bd_sf"/>
</dbReference>
<accession>A0AA37UEQ9</accession>
<dbReference type="PANTHER" id="PTHR30346:SF28">
    <property type="entry name" value="HTH-TYPE TRANSCRIPTIONAL REGULATOR CYNR"/>
    <property type="match status" value="1"/>
</dbReference>
<dbReference type="InterPro" id="IPR036390">
    <property type="entry name" value="WH_DNA-bd_sf"/>
</dbReference>
<evidence type="ECO:0000313" key="6">
    <source>
        <dbReference type="EMBL" id="GMA28854.1"/>
    </source>
</evidence>
<dbReference type="GO" id="GO:0003700">
    <property type="term" value="F:DNA-binding transcription factor activity"/>
    <property type="evidence" value="ECO:0007669"/>
    <property type="project" value="InterPro"/>
</dbReference>
<evidence type="ECO:0000256" key="3">
    <source>
        <dbReference type="ARBA" id="ARBA00023125"/>
    </source>
</evidence>
<evidence type="ECO:0000256" key="4">
    <source>
        <dbReference type="ARBA" id="ARBA00023163"/>
    </source>
</evidence>
<dbReference type="Gene3D" id="3.40.190.10">
    <property type="entry name" value="Periplasmic binding protein-like II"/>
    <property type="match status" value="2"/>
</dbReference>
<dbReference type="Pfam" id="PF03466">
    <property type="entry name" value="LysR_substrate"/>
    <property type="match status" value="1"/>
</dbReference>
<dbReference type="SUPFAM" id="SSF46785">
    <property type="entry name" value="Winged helix' DNA-binding domain"/>
    <property type="match status" value="1"/>
</dbReference>
<keyword evidence="3" id="KW-0238">DNA-binding</keyword>
<keyword evidence="2" id="KW-0805">Transcription regulation</keyword>
<keyword evidence="7" id="KW-1185">Reference proteome</keyword>
<dbReference type="FunFam" id="1.10.10.10:FF:000001">
    <property type="entry name" value="LysR family transcriptional regulator"/>
    <property type="match status" value="1"/>
</dbReference>
<dbReference type="EMBL" id="BSUL01000001">
    <property type="protein sequence ID" value="GMA28854.1"/>
    <property type="molecule type" value="Genomic_DNA"/>
</dbReference>
<dbReference type="SUPFAM" id="SSF53850">
    <property type="entry name" value="Periplasmic binding protein-like II"/>
    <property type="match status" value="1"/>
</dbReference>
<organism evidence="6 7">
    <name type="scientific">Arenivirga flava</name>
    <dbReference type="NCBI Taxonomy" id="1930060"/>
    <lineage>
        <taxon>Bacteria</taxon>
        <taxon>Bacillati</taxon>
        <taxon>Actinomycetota</taxon>
        <taxon>Actinomycetes</taxon>
        <taxon>Micrococcales</taxon>
        <taxon>Microbacteriaceae</taxon>
        <taxon>Arenivirga</taxon>
    </lineage>
</organism>
<name>A0AA37UEQ9_9MICO</name>